<dbReference type="PANTHER" id="PTHR30055:SF234">
    <property type="entry name" value="HTH-TYPE TRANSCRIPTIONAL REGULATOR BETI"/>
    <property type="match status" value="1"/>
</dbReference>
<dbReference type="InterPro" id="IPR009057">
    <property type="entry name" value="Homeodomain-like_sf"/>
</dbReference>
<feature type="domain" description="HTH tetR-type" evidence="6">
    <location>
        <begin position="12"/>
        <end position="72"/>
    </location>
</feature>
<keyword evidence="2" id="KW-0805">Transcription regulation</keyword>
<keyword evidence="8" id="KW-1185">Reference proteome</keyword>
<evidence type="ECO:0000256" key="5">
    <source>
        <dbReference type="PROSITE-ProRule" id="PRU00335"/>
    </source>
</evidence>
<sequence>MSTPQRTRKSPEARAAEIQRAAVALAHEQGLAALTLRSVAERAGVTPALVAHYRPSMDALVAEVFADVVGEELAEVRTVVAGTPGQRLARLFSTILGDGRDDVTLVWVEAWAHGRRNPALSAAIDEQMAAWQAFVTGIIVDGCRDGVFTTDDPDAVAWQLLGMIDGLAAHALARGTDSAPFVARLARASEVLVGAEPGTVTAA</sequence>
<evidence type="ECO:0000259" key="6">
    <source>
        <dbReference type="PROSITE" id="PS50977"/>
    </source>
</evidence>
<dbReference type="InterPro" id="IPR001647">
    <property type="entry name" value="HTH_TetR"/>
</dbReference>
<dbReference type="Pfam" id="PF00440">
    <property type="entry name" value="TetR_N"/>
    <property type="match status" value="1"/>
</dbReference>
<dbReference type="InterPro" id="IPR036271">
    <property type="entry name" value="Tet_transcr_reg_TetR-rel_C_sf"/>
</dbReference>
<keyword evidence="4" id="KW-0804">Transcription</keyword>
<name>A0ABZ0SL05_9MICO</name>
<reference evidence="7 8" key="1">
    <citation type="submission" date="2023-11" db="EMBL/GenBank/DDBJ databases">
        <title>Genome sequence of Microbacterium rhizosphaerae KACC 19337.</title>
        <authorList>
            <person name="Choi H."/>
            <person name="Kim S."/>
            <person name="Kim Y."/>
            <person name="Kwon S.-W."/>
            <person name="Heo J."/>
        </authorList>
    </citation>
    <scope>NUCLEOTIDE SEQUENCE [LARGE SCALE GENOMIC DNA]</scope>
    <source>
        <strain evidence="7 8">KACC 19337</strain>
    </source>
</reference>
<evidence type="ECO:0000313" key="8">
    <source>
        <dbReference type="Proteomes" id="UP001323798"/>
    </source>
</evidence>
<dbReference type="InterPro" id="IPR050109">
    <property type="entry name" value="HTH-type_TetR-like_transc_reg"/>
</dbReference>
<dbReference type="PANTHER" id="PTHR30055">
    <property type="entry name" value="HTH-TYPE TRANSCRIPTIONAL REGULATOR RUTR"/>
    <property type="match status" value="1"/>
</dbReference>
<evidence type="ECO:0000256" key="1">
    <source>
        <dbReference type="ARBA" id="ARBA00022491"/>
    </source>
</evidence>
<evidence type="ECO:0000256" key="3">
    <source>
        <dbReference type="ARBA" id="ARBA00023125"/>
    </source>
</evidence>
<dbReference type="PROSITE" id="PS50977">
    <property type="entry name" value="HTH_TETR_2"/>
    <property type="match status" value="1"/>
</dbReference>
<dbReference type="Gene3D" id="1.10.357.10">
    <property type="entry name" value="Tetracycline Repressor, domain 2"/>
    <property type="match status" value="1"/>
</dbReference>
<protein>
    <submittedName>
        <fullName evidence="7">TetR family transcriptional regulator C-terminal domain-containing protein</fullName>
    </submittedName>
</protein>
<feature type="DNA-binding region" description="H-T-H motif" evidence="5">
    <location>
        <begin position="35"/>
        <end position="54"/>
    </location>
</feature>
<dbReference type="SUPFAM" id="SSF46689">
    <property type="entry name" value="Homeodomain-like"/>
    <property type="match status" value="1"/>
</dbReference>
<evidence type="ECO:0000256" key="4">
    <source>
        <dbReference type="ARBA" id="ARBA00023163"/>
    </source>
</evidence>
<dbReference type="EMBL" id="CP139368">
    <property type="protein sequence ID" value="WPR89485.1"/>
    <property type="molecule type" value="Genomic_DNA"/>
</dbReference>
<dbReference type="InterPro" id="IPR039538">
    <property type="entry name" value="BetI_C"/>
</dbReference>
<keyword evidence="3 5" id="KW-0238">DNA-binding</keyword>
<dbReference type="Pfam" id="PF13977">
    <property type="entry name" value="TetR_C_6"/>
    <property type="match status" value="1"/>
</dbReference>
<evidence type="ECO:0000313" key="7">
    <source>
        <dbReference type="EMBL" id="WPR89485.1"/>
    </source>
</evidence>
<gene>
    <name evidence="7" type="ORF">SM116_17275</name>
</gene>
<proteinExistence type="predicted"/>
<organism evidence="7 8">
    <name type="scientific">Microbacterium rhizosphaerae</name>
    <dbReference type="NCBI Taxonomy" id="1678237"/>
    <lineage>
        <taxon>Bacteria</taxon>
        <taxon>Bacillati</taxon>
        <taxon>Actinomycetota</taxon>
        <taxon>Actinomycetes</taxon>
        <taxon>Micrococcales</taxon>
        <taxon>Microbacteriaceae</taxon>
        <taxon>Microbacterium</taxon>
    </lineage>
</organism>
<accession>A0ABZ0SL05</accession>
<dbReference type="Proteomes" id="UP001323798">
    <property type="component" value="Chromosome"/>
</dbReference>
<evidence type="ECO:0000256" key="2">
    <source>
        <dbReference type="ARBA" id="ARBA00023015"/>
    </source>
</evidence>
<keyword evidence="1" id="KW-0678">Repressor</keyword>
<dbReference type="RefSeq" id="WP_320942199.1">
    <property type="nucleotide sequence ID" value="NZ_BAABEU010000003.1"/>
</dbReference>
<dbReference type="SUPFAM" id="SSF48498">
    <property type="entry name" value="Tetracyclin repressor-like, C-terminal domain"/>
    <property type="match status" value="1"/>
</dbReference>